<protein>
    <recommendedName>
        <fullName evidence="5">GH16 domain-containing protein</fullName>
    </recommendedName>
</protein>
<comment type="caution">
    <text evidence="6">The sequence shown here is derived from an EMBL/GenBank/DDBJ whole genome shotgun (WGS) entry which is preliminary data.</text>
</comment>
<evidence type="ECO:0000313" key="7">
    <source>
        <dbReference type="Proteomes" id="UP001234581"/>
    </source>
</evidence>
<dbReference type="Proteomes" id="UP001234581">
    <property type="component" value="Unassembled WGS sequence"/>
</dbReference>
<feature type="chain" id="PRO_5042270107" description="GH16 domain-containing protein" evidence="4">
    <location>
        <begin position="21"/>
        <end position="286"/>
    </location>
</feature>
<dbReference type="GeneID" id="83218667"/>
<dbReference type="SUPFAM" id="SSF49899">
    <property type="entry name" value="Concanavalin A-like lectins/glucanases"/>
    <property type="match status" value="1"/>
</dbReference>
<keyword evidence="2" id="KW-0378">Hydrolase</keyword>
<dbReference type="RefSeq" id="XP_058337960.1">
    <property type="nucleotide sequence ID" value="XM_058491236.1"/>
</dbReference>
<proteinExistence type="predicted"/>
<evidence type="ECO:0000313" key="6">
    <source>
        <dbReference type="EMBL" id="KAJ8653046.1"/>
    </source>
</evidence>
<dbReference type="PROSITE" id="PS51762">
    <property type="entry name" value="GH16_2"/>
    <property type="match status" value="1"/>
</dbReference>
<keyword evidence="7" id="KW-1185">Reference proteome</keyword>
<feature type="signal peptide" evidence="4">
    <location>
        <begin position="1"/>
        <end position="20"/>
    </location>
</feature>
<evidence type="ECO:0000256" key="2">
    <source>
        <dbReference type="ARBA" id="ARBA00022801"/>
    </source>
</evidence>
<name>A0AAD7XU89_9FUNG</name>
<dbReference type="InterPro" id="IPR000757">
    <property type="entry name" value="Beta-glucanase-like"/>
</dbReference>
<dbReference type="InterPro" id="IPR013320">
    <property type="entry name" value="ConA-like_dom_sf"/>
</dbReference>
<dbReference type="EMBL" id="JARTCD010000086">
    <property type="protein sequence ID" value="KAJ8653046.1"/>
    <property type="molecule type" value="Genomic_DNA"/>
</dbReference>
<dbReference type="Gene3D" id="2.60.120.200">
    <property type="match status" value="1"/>
</dbReference>
<keyword evidence="1 4" id="KW-0732">Signal</keyword>
<sequence length="286" mass="32253">MKSLYFLCLTALALAGQVEAKPISKLHRRDGDKVACRNYKTDFSEGLDGWVAAYAPDNTFKQSDRGLEMYLIRPDEYKDPKHYKALDDGDEDGPHNEFVGAGPTFNSTTYMHYGTITAEVQSASVGGAVTAFILMGDGNDEIDFEWVGEQGNKVQTNYFWGQKVVTGVNDKEVDVNGEPSHKAFHTYKIEWTPEHIKWYVDGDLTRTKTKKETCEDKENEKNCKFPTQPSRIQLGLWDGSKQPGTAKWARGPIDWSKHSSIPAYIKSVTSECNPEYNDIINDDENE</sequence>
<dbReference type="AlphaFoldDB" id="A0AAD7XU89"/>
<evidence type="ECO:0000259" key="5">
    <source>
        <dbReference type="PROSITE" id="PS51762"/>
    </source>
</evidence>
<feature type="domain" description="GH16" evidence="5">
    <location>
        <begin position="48"/>
        <end position="264"/>
    </location>
</feature>
<dbReference type="InterPro" id="IPR050546">
    <property type="entry name" value="Glycosyl_Hydrlase_16"/>
</dbReference>
<dbReference type="GO" id="GO:0004553">
    <property type="term" value="F:hydrolase activity, hydrolyzing O-glycosyl compounds"/>
    <property type="evidence" value="ECO:0007669"/>
    <property type="project" value="InterPro"/>
</dbReference>
<gene>
    <name evidence="6" type="ORF">O0I10_011266</name>
</gene>
<keyword evidence="3" id="KW-0326">Glycosidase</keyword>
<dbReference type="GO" id="GO:0005975">
    <property type="term" value="P:carbohydrate metabolic process"/>
    <property type="evidence" value="ECO:0007669"/>
    <property type="project" value="InterPro"/>
</dbReference>
<evidence type="ECO:0000256" key="3">
    <source>
        <dbReference type="ARBA" id="ARBA00023295"/>
    </source>
</evidence>
<evidence type="ECO:0000256" key="1">
    <source>
        <dbReference type="ARBA" id="ARBA00022729"/>
    </source>
</evidence>
<dbReference type="GO" id="GO:0016757">
    <property type="term" value="F:glycosyltransferase activity"/>
    <property type="evidence" value="ECO:0007669"/>
    <property type="project" value="TreeGrafter"/>
</dbReference>
<dbReference type="PANTHER" id="PTHR10963:SF22">
    <property type="entry name" value="GLYCOSIDASE CRH2-RELATED"/>
    <property type="match status" value="1"/>
</dbReference>
<dbReference type="GO" id="GO:0031505">
    <property type="term" value="P:fungal-type cell wall organization"/>
    <property type="evidence" value="ECO:0007669"/>
    <property type="project" value="TreeGrafter"/>
</dbReference>
<evidence type="ECO:0000256" key="4">
    <source>
        <dbReference type="SAM" id="SignalP"/>
    </source>
</evidence>
<dbReference type="Pfam" id="PF00722">
    <property type="entry name" value="Glyco_hydro_16"/>
    <property type="match status" value="1"/>
</dbReference>
<accession>A0AAD7XU89</accession>
<dbReference type="GO" id="GO:0009277">
    <property type="term" value="C:fungal-type cell wall"/>
    <property type="evidence" value="ECO:0007669"/>
    <property type="project" value="TreeGrafter"/>
</dbReference>
<reference evidence="6 7" key="1">
    <citation type="submission" date="2023-03" db="EMBL/GenBank/DDBJ databases">
        <title>Genome sequence of Lichtheimia ornata CBS 291.66.</title>
        <authorList>
            <person name="Mohabir J.T."/>
            <person name="Shea T.P."/>
            <person name="Kurbessoian T."/>
            <person name="Berby B."/>
            <person name="Fontaine J."/>
            <person name="Livny J."/>
            <person name="Gnirke A."/>
            <person name="Stajich J.E."/>
            <person name="Cuomo C.A."/>
        </authorList>
    </citation>
    <scope>NUCLEOTIDE SEQUENCE [LARGE SCALE GENOMIC DNA]</scope>
    <source>
        <strain evidence="6">CBS 291.66</strain>
    </source>
</reference>
<organism evidence="6 7">
    <name type="scientific">Lichtheimia ornata</name>
    <dbReference type="NCBI Taxonomy" id="688661"/>
    <lineage>
        <taxon>Eukaryota</taxon>
        <taxon>Fungi</taxon>
        <taxon>Fungi incertae sedis</taxon>
        <taxon>Mucoromycota</taxon>
        <taxon>Mucoromycotina</taxon>
        <taxon>Mucoromycetes</taxon>
        <taxon>Mucorales</taxon>
        <taxon>Lichtheimiaceae</taxon>
        <taxon>Lichtheimia</taxon>
    </lineage>
</organism>
<dbReference type="PANTHER" id="PTHR10963">
    <property type="entry name" value="GLYCOSYL HYDROLASE-RELATED"/>
    <property type="match status" value="1"/>
</dbReference>